<dbReference type="Pfam" id="PF00756">
    <property type="entry name" value="Esterase"/>
    <property type="match status" value="1"/>
</dbReference>
<dbReference type="PANTHER" id="PTHR48098:SF1">
    <property type="entry name" value="DIACYLGLYCEROL ACYLTRANSFERASE_MYCOLYLTRANSFERASE AG85A"/>
    <property type="match status" value="1"/>
</dbReference>
<dbReference type="InterPro" id="IPR029058">
    <property type="entry name" value="AB_hydrolase_fold"/>
</dbReference>
<gene>
    <name evidence="1" type="ORF">BG261_02705</name>
</gene>
<name>A0A1E8GPU7_9LACT</name>
<protein>
    <submittedName>
        <fullName evidence="1">Acetylesterase</fullName>
    </submittedName>
</protein>
<dbReference type="PANTHER" id="PTHR48098">
    <property type="entry name" value="ENTEROCHELIN ESTERASE-RELATED"/>
    <property type="match status" value="1"/>
</dbReference>
<dbReference type="Gene3D" id="3.40.50.1820">
    <property type="entry name" value="alpha/beta hydrolase"/>
    <property type="match status" value="1"/>
</dbReference>
<comment type="caution">
    <text evidence="1">The sequence shown here is derived from an EMBL/GenBank/DDBJ whole genome shotgun (WGS) entry which is preliminary data.</text>
</comment>
<keyword evidence="2" id="KW-1185">Reference proteome</keyword>
<dbReference type="EMBL" id="MKIR01000012">
    <property type="protein sequence ID" value="OFI49508.1"/>
    <property type="molecule type" value="Genomic_DNA"/>
</dbReference>
<dbReference type="InterPro" id="IPR000801">
    <property type="entry name" value="Esterase-like"/>
</dbReference>
<dbReference type="Proteomes" id="UP000178622">
    <property type="component" value="Unassembled WGS sequence"/>
</dbReference>
<dbReference type="SUPFAM" id="SSF53474">
    <property type="entry name" value="alpha/beta-Hydrolases"/>
    <property type="match status" value="1"/>
</dbReference>
<reference evidence="2" key="1">
    <citation type="submission" date="2016-09" db="EMBL/GenBank/DDBJ databases">
        <title>Draft genome sequence of a novel species of the family Streptococcaceae isolated from flowers.</title>
        <authorList>
            <person name="Chuah L.-O."/>
            <person name="Yap K.-P."/>
            <person name="Thong K.L."/>
            <person name="Liong M.T."/>
            <person name="Ahmad R."/>
            <person name="Rusul G."/>
        </authorList>
    </citation>
    <scope>NUCLEOTIDE SEQUENCE [LARGE SCALE GENOMIC DNA]</scope>
    <source>
        <strain evidence="2">DF1</strain>
    </source>
</reference>
<dbReference type="InterPro" id="IPR050583">
    <property type="entry name" value="Mycobacterial_A85_antigen"/>
</dbReference>
<dbReference type="STRING" id="1859473.BG261_02705"/>
<dbReference type="RefSeq" id="WP_070792025.1">
    <property type="nucleotide sequence ID" value="NZ_MKIR01000012.1"/>
</dbReference>
<evidence type="ECO:0000313" key="1">
    <source>
        <dbReference type="EMBL" id="OFI49508.1"/>
    </source>
</evidence>
<dbReference type="OrthoDB" id="9803578at2"/>
<organism evidence="1 2">
    <name type="scientific">Floricoccus tropicus</name>
    <dbReference type="NCBI Taxonomy" id="1859473"/>
    <lineage>
        <taxon>Bacteria</taxon>
        <taxon>Bacillati</taxon>
        <taxon>Bacillota</taxon>
        <taxon>Bacilli</taxon>
        <taxon>Lactobacillales</taxon>
        <taxon>Streptococcaceae</taxon>
        <taxon>Floricoccus</taxon>
    </lineage>
</organism>
<sequence length="264" mass="30657">MALFKISYFSNSLAKEMEMEVILPQKTENTPDWTQDQLSDLPVLYLLHGMGGNENNWLRRTRFERLIRNTALAVVIPNGDLSWYNNTTYGLKYFDALAIDLPKIVHEFFPQISQNPDKNFIAGASMGGYGAFKTALATKQFGYAASLSGALLGIENKELRSFRDAEYWYGVFGDQFENPKNNLLELAQRKIKNIDEIPKLFAWCGKEDFLFEDNQKLVSDFKNIGINIDYRVDEGKHDWYYWDQQIETVLEWLPIDYVKEERLS</sequence>
<dbReference type="AlphaFoldDB" id="A0A1E8GPU7"/>
<dbReference type="GO" id="GO:0016747">
    <property type="term" value="F:acyltransferase activity, transferring groups other than amino-acyl groups"/>
    <property type="evidence" value="ECO:0007669"/>
    <property type="project" value="TreeGrafter"/>
</dbReference>
<proteinExistence type="predicted"/>
<accession>A0A1E8GPU7</accession>
<evidence type="ECO:0000313" key="2">
    <source>
        <dbReference type="Proteomes" id="UP000178622"/>
    </source>
</evidence>